<comment type="subcellular location">
    <subcellularLocation>
        <location evidence="1 8">Cell membrane</location>
        <topology evidence="1 8">Multi-pass membrane protein</topology>
    </subcellularLocation>
</comment>
<keyword evidence="5 8" id="KW-0812">Transmembrane</keyword>
<dbReference type="PROSITE" id="PS50928">
    <property type="entry name" value="ABC_TM1"/>
    <property type="match status" value="1"/>
</dbReference>
<dbReference type="InterPro" id="IPR000515">
    <property type="entry name" value="MetI-like"/>
</dbReference>
<feature type="transmembrane region" description="Helical" evidence="8">
    <location>
        <begin position="175"/>
        <end position="197"/>
    </location>
</feature>
<feature type="transmembrane region" description="Helical" evidence="8">
    <location>
        <begin position="13"/>
        <end position="40"/>
    </location>
</feature>
<feature type="transmembrane region" description="Helical" evidence="8">
    <location>
        <begin position="313"/>
        <end position="334"/>
    </location>
</feature>
<evidence type="ECO:0000256" key="7">
    <source>
        <dbReference type="ARBA" id="ARBA00023136"/>
    </source>
</evidence>
<dbReference type="Proteomes" id="UP000241247">
    <property type="component" value="Unassembled WGS sequence"/>
</dbReference>
<evidence type="ECO:0000256" key="6">
    <source>
        <dbReference type="ARBA" id="ARBA00022989"/>
    </source>
</evidence>
<keyword evidence="7 8" id="KW-0472">Membrane</keyword>
<dbReference type="CDD" id="cd06261">
    <property type="entry name" value="TM_PBP2"/>
    <property type="match status" value="1"/>
</dbReference>
<keyword evidence="3 8" id="KW-0813">Transport</keyword>
<feature type="transmembrane region" description="Helical" evidence="8">
    <location>
        <begin position="203"/>
        <end position="221"/>
    </location>
</feature>
<organism evidence="10 11">
    <name type="scientific">Mycoplana dimorpha</name>
    <dbReference type="NCBI Taxonomy" id="28320"/>
    <lineage>
        <taxon>Bacteria</taxon>
        <taxon>Pseudomonadati</taxon>
        <taxon>Pseudomonadota</taxon>
        <taxon>Alphaproteobacteria</taxon>
        <taxon>Hyphomicrobiales</taxon>
        <taxon>Rhizobiaceae</taxon>
        <taxon>Mycoplana</taxon>
    </lineage>
</organism>
<dbReference type="GO" id="GO:0005886">
    <property type="term" value="C:plasma membrane"/>
    <property type="evidence" value="ECO:0007669"/>
    <property type="project" value="UniProtKB-SubCell"/>
</dbReference>
<evidence type="ECO:0000313" key="11">
    <source>
        <dbReference type="Proteomes" id="UP000241247"/>
    </source>
</evidence>
<evidence type="ECO:0000313" key="10">
    <source>
        <dbReference type="EMBL" id="PTM89155.1"/>
    </source>
</evidence>
<reference evidence="10 11" key="1">
    <citation type="submission" date="2018-04" db="EMBL/GenBank/DDBJ databases">
        <title>Genomic Encyclopedia of Type Strains, Phase IV (KMG-IV): sequencing the most valuable type-strain genomes for metagenomic binning, comparative biology and taxonomic classification.</title>
        <authorList>
            <person name="Goeker M."/>
        </authorList>
    </citation>
    <scope>NUCLEOTIDE SEQUENCE [LARGE SCALE GENOMIC DNA]</scope>
    <source>
        <strain evidence="10 11">DSM 7138</strain>
    </source>
</reference>
<comment type="similarity">
    <text evidence="2">Belongs to the binding-protein-dependent transport system permease family. CysTW subfamily.</text>
</comment>
<keyword evidence="11" id="KW-1185">Reference proteome</keyword>
<dbReference type="PANTHER" id="PTHR42929">
    <property type="entry name" value="INNER MEMBRANE ABC TRANSPORTER PERMEASE PROTEIN YDCU-RELATED-RELATED"/>
    <property type="match status" value="1"/>
</dbReference>
<name>A0A2T5AR32_MYCDI</name>
<evidence type="ECO:0000256" key="2">
    <source>
        <dbReference type="ARBA" id="ARBA00007069"/>
    </source>
</evidence>
<protein>
    <submittedName>
        <fullName evidence="10">Putative spermidine/putrescine transport system permease protein</fullName>
    </submittedName>
</protein>
<proteinExistence type="inferred from homology"/>
<dbReference type="RefSeq" id="WP_108004783.1">
    <property type="nucleotide sequence ID" value="NZ_PZZZ01000011.1"/>
</dbReference>
<gene>
    <name evidence="10" type="ORF">C7449_11149</name>
</gene>
<dbReference type="AlphaFoldDB" id="A0A2T5AR32"/>
<evidence type="ECO:0000256" key="8">
    <source>
        <dbReference type="RuleBase" id="RU363032"/>
    </source>
</evidence>
<dbReference type="Pfam" id="PF00528">
    <property type="entry name" value="BPD_transp_1"/>
    <property type="match status" value="1"/>
</dbReference>
<dbReference type="GO" id="GO:0055085">
    <property type="term" value="P:transmembrane transport"/>
    <property type="evidence" value="ECO:0007669"/>
    <property type="project" value="InterPro"/>
</dbReference>
<evidence type="ECO:0000256" key="4">
    <source>
        <dbReference type="ARBA" id="ARBA00022475"/>
    </source>
</evidence>
<keyword evidence="6 8" id="KW-1133">Transmembrane helix</keyword>
<keyword evidence="4" id="KW-1003">Cell membrane</keyword>
<evidence type="ECO:0000259" key="9">
    <source>
        <dbReference type="PROSITE" id="PS50928"/>
    </source>
</evidence>
<feature type="transmembrane region" description="Helical" evidence="8">
    <location>
        <begin position="354"/>
        <end position="380"/>
    </location>
</feature>
<feature type="transmembrane region" description="Helical" evidence="8">
    <location>
        <begin position="257"/>
        <end position="276"/>
    </location>
</feature>
<accession>A0A2T5AR32</accession>
<evidence type="ECO:0000256" key="5">
    <source>
        <dbReference type="ARBA" id="ARBA00022692"/>
    </source>
</evidence>
<dbReference type="InterPro" id="IPR035906">
    <property type="entry name" value="MetI-like_sf"/>
</dbReference>
<dbReference type="OrthoDB" id="9807047at2"/>
<feature type="domain" description="ABC transmembrane type-1" evidence="9">
    <location>
        <begin position="171"/>
        <end position="377"/>
    </location>
</feature>
<evidence type="ECO:0000256" key="1">
    <source>
        <dbReference type="ARBA" id="ARBA00004651"/>
    </source>
</evidence>
<sequence length="391" mass="42703">MSHAKSQPHGSRFAAFLLLLIPTAIFLLIFVVPLGSIISLSLENTALGSRFVTFNAAAENNPDQRAQAVLQDLGAMDQKQLGEVARMLNQEKSGFRSLILDTGKKAKTIPPSMGGLVAFDKRWAEPDYWEIISKNAGAISWRHYQKVSGLKLDAAGNLTIAKGDLIFMRVMGRTLVISVEVTLLTLLISYPVAFAVARGSRRTAATILTIVMVSFWTSVLVRTTAWVVLLQTNGLINNLLVWLGIVREPIQLIFNRFGALVAMTHVLLPFAILPMINVMRTIPKAQSDASRSLGAGPIETFLRVYFPQTLRGVAVGGGTVFILALGFYITPALTGGPNDQMLAYFIADFVNKTLNWGMAAALSVLLLLIVILLICLGKLIQRMLAKRERAI</sequence>
<comment type="caution">
    <text evidence="10">The sequence shown here is derived from an EMBL/GenBank/DDBJ whole genome shotgun (WGS) entry which is preliminary data.</text>
</comment>
<dbReference type="EMBL" id="PZZZ01000011">
    <property type="protein sequence ID" value="PTM89155.1"/>
    <property type="molecule type" value="Genomic_DNA"/>
</dbReference>
<dbReference type="PANTHER" id="PTHR42929:SF5">
    <property type="entry name" value="ABC TRANSPORTER PERMEASE PROTEIN"/>
    <property type="match status" value="1"/>
</dbReference>
<dbReference type="Gene3D" id="1.10.3720.10">
    <property type="entry name" value="MetI-like"/>
    <property type="match status" value="1"/>
</dbReference>
<dbReference type="SUPFAM" id="SSF161098">
    <property type="entry name" value="MetI-like"/>
    <property type="match status" value="1"/>
</dbReference>
<evidence type="ECO:0000256" key="3">
    <source>
        <dbReference type="ARBA" id="ARBA00022448"/>
    </source>
</evidence>